<name>A0A564Y3H7_HYMDI</name>
<reference evidence="2 3" key="1">
    <citation type="submission" date="2019-07" db="EMBL/GenBank/DDBJ databases">
        <authorList>
            <person name="Jastrzebski P J."/>
            <person name="Paukszto L."/>
            <person name="Jastrzebski P J."/>
        </authorList>
    </citation>
    <scope>NUCLEOTIDE SEQUENCE [LARGE SCALE GENOMIC DNA]</scope>
    <source>
        <strain evidence="2 3">WMS-il1</strain>
    </source>
</reference>
<keyword evidence="1" id="KW-0175">Coiled coil</keyword>
<protein>
    <submittedName>
        <fullName evidence="2">Uncharacterized protein</fullName>
    </submittedName>
</protein>
<gene>
    <name evidence="2" type="ORF">WMSIL1_LOCUS2402</name>
</gene>
<feature type="coiled-coil region" evidence="1">
    <location>
        <begin position="50"/>
        <end position="100"/>
    </location>
</feature>
<sequence length="159" mass="18495">MTFLKLGLWNVRSCASEAKFLDLHRHRVGNAAATVCRRHKKAEGREKGWYENARATLQSGLRKKERLRIQWLMTQKAEDFEAYRRQRNDMVREIRSAKQKYLDDKIAKFPSHIPVNEPKQAFATLKNVMRSTSRKWVDTAAPRPSIISKRLKGALLCSV</sequence>
<evidence type="ECO:0000313" key="3">
    <source>
        <dbReference type="Proteomes" id="UP000321570"/>
    </source>
</evidence>
<dbReference type="EMBL" id="CABIJS010000066">
    <property type="protein sequence ID" value="VUZ41539.1"/>
    <property type="molecule type" value="Genomic_DNA"/>
</dbReference>
<proteinExistence type="predicted"/>
<accession>A0A564Y3H7</accession>
<organism evidence="2 3">
    <name type="scientific">Hymenolepis diminuta</name>
    <name type="common">Rat tapeworm</name>
    <dbReference type="NCBI Taxonomy" id="6216"/>
    <lineage>
        <taxon>Eukaryota</taxon>
        <taxon>Metazoa</taxon>
        <taxon>Spiralia</taxon>
        <taxon>Lophotrochozoa</taxon>
        <taxon>Platyhelminthes</taxon>
        <taxon>Cestoda</taxon>
        <taxon>Eucestoda</taxon>
        <taxon>Cyclophyllidea</taxon>
        <taxon>Hymenolepididae</taxon>
        <taxon>Hymenolepis</taxon>
    </lineage>
</organism>
<evidence type="ECO:0000256" key="1">
    <source>
        <dbReference type="SAM" id="Coils"/>
    </source>
</evidence>
<dbReference type="AlphaFoldDB" id="A0A564Y3H7"/>
<dbReference type="Proteomes" id="UP000321570">
    <property type="component" value="Unassembled WGS sequence"/>
</dbReference>
<evidence type="ECO:0000313" key="2">
    <source>
        <dbReference type="EMBL" id="VUZ41539.1"/>
    </source>
</evidence>
<keyword evidence="3" id="KW-1185">Reference proteome</keyword>